<evidence type="ECO:0000313" key="15">
    <source>
        <dbReference type="EMBL" id="KRL52869.1"/>
    </source>
</evidence>
<evidence type="ECO:0000256" key="12">
    <source>
        <dbReference type="ARBA" id="ARBA00032877"/>
    </source>
</evidence>
<dbReference type="InterPro" id="IPR013825">
    <property type="entry name" value="Topo_IA_cen_sub2"/>
</dbReference>
<evidence type="ECO:0000256" key="7">
    <source>
        <dbReference type="ARBA" id="ARBA00023125"/>
    </source>
</evidence>
<dbReference type="PANTHER" id="PTHR11390">
    <property type="entry name" value="PROKARYOTIC DNA TOPOISOMERASE"/>
    <property type="match status" value="1"/>
</dbReference>
<dbReference type="GO" id="GO:0006265">
    <property type="term" value="P:DNA topological change"/>
    <property type="evidence" value="ECO:0007669"/>
    <property type="project" value="InterPro"/>
</dbReference>
<evidence type="ECO:0000256" key="9">
    <source>
        <dbReference type="ARBA" id="ARBA00030003"/>
    </source>
</evidence>
<dbReference type="GO" id="GO:0003917">
    <property type="term" value="F:DNA topoisomerase type I (single strand cut, ATP-independent) activity"/>
    <property type="evidence" value="ECO:0007669"/>
    <property type="project" value="UniProtKB-EC"/>
</dbReference>
<accession>A0A0R1RF85</accession>
<evidence type="ECO:0000259" key="14">
    <source>
        <dbReference type="PROSITE" id="PS52039"/>
    </source>
</evidence>
<dbReference type="Gene3D" id="3.40.50.140">
    <property type="match status" value="1"/>
</dbReference>
<keyword evidence="7" id="KW-0238">DNA-binding</keyword>
<dbReference type="Proteomes" id="UP000051790">
    <property type="component" value="Unassembled WGS sequence"/>
</dbReference>
<dbReference type="GO" id="GO:0003677">
    <property type="term" value="F:DNA binding"/>
    <property type="evidence" value="ECO:0007669"/>
    <property type="project" value="UniProtKB-KW"/>
</dbReference>
<evidence type="ECO:0000259" key="13">
    <source>
        <dbReference type="PROSITE" id="PS50880"/>
    </source>
</evidence>
<dbReference type="CDD" id="cd03362">
    <property type="entry name" value="TOPRIM_TopoIA_TopoIII"/>
    <property type="match status" value="1"/>
</dbReference>
<dbReference type="RefSeq" id="WP_056962402.1">
    <property type="nucleotide sequence ID" value="NZ_AZEU01000027.1"/>
</dbReference>
<evidence type="ECO:0000256" key="8">
    <source>
        <dbReference type="ARBA" id="ARBA00023235"/>
    </source>
</evidence>
<dbReference type="Pfam" id="PF01751">
    <property type="entry name" value="Toprim"/>
    <property type="match status" value="1"/>
</dbReference>
<protein>
    <recommendedName>
        <fullName evidence="3">DNA topoisomerase</fullName>
        <ecNumber evidence="3">5.6.2.1</ecNumber>
    </recommendedName>
    <alternativeName>
        <fullName evidence="12">Omega-protein</fullName>
    </alternativeName>
    <alternativeName>
        <fullName evidence="11">Relaxing enzyme</fullName>
    </alternativeName>
    <alternativeName>
        <fullName evidence="9">Swivelase</fullName>
    </alternativeName>
    <alternativeName>
        <fullName evidence="10">Untwisting enzyme</fullName>
    </alternativeName>
</protein>
<dbReference type="InterPro" id="IPR000380">
    <property type="entry name" value="Topo_IA"/>
</dbReference>
<dbReference type="NCBIfam" id="NF005829">
    <property type="entry name" value="PRK07726.1"/>
    <property type="match status" value="1"/>
</dbReference>
<dbReference type="OrthoDB" id="9803554at2"/>
<dbReference type="Gene3D" id="2.70.20.10">
    <property type="entry name" value="Topoisomerase I, domain 3"/>
    <property type="match status" value="1"/>
</dbReference>
<dbReference type="InterPro" id="IPR003602">
    <property type="entry name" value="Topo_IA_DNA-bd_dom"/>
</dbReference>
<dbReference type="NCBIfam" id="TIGR01056">
    <property type="entry name" value="topB"/>
    <property type="match status" value="1"/>
</dbReference>
<dbReference type="PANTHER" id="PTHR11390:SF21">
    <property type="entry name" value="DNA TOPOISOMERASE 3-ALPHA"/>
    <property type="match status" value="1"/>
</dbReference>
<dbReference type="SMART" id="SM00437">
    <property type="entry name" value="TOP1Ac"/>
    <property type="match status" value="1"/>
</dbReference>
<dbReference type="EMBL" id="AZEU01000027">
    <property type="protein sequence ID" value="KRL52869.1"/>
    <property type="molecule type" value="Genomic_DNA"/>
</dbReference>
<feature type="domain" description="Topo IA-type catalytic" evidence="14">
    <location>
        <begin position="151"/>
        <end position="549"/>
    </location>
</feature>
<dbReference type="InterPro" id="IPR013497">
    <property type="entry name" value="Topo_IA_cen"/>
</dbReference>
<keyword evidence="5" id="KW-0460">Magnesium</keyword>
<dbReference type="PROSITE" id="PS52039">
    <property type="entry name" value="TOPO_IA_2"/>
    <property type="match status" value="1"/>
</dbReference>
<dbReference type="PATRIC" id="fig|1423769.4.peg.2125"/>
<evidence type="ECO:0000256" key="5">
    <source>
        <dbReference type="ARBA" id="ARBA00022842"/>
    </source>
</evidence>
<evidence type="ECO:0000256" key="10">
    <source>
        <dbReference type="ARBA" id="ARBA00031985"/>
    </source>
</evidence>
<proteinExistence type="inferred from homology"/>
<dbReference type="GO" id="GO:0046872">
    <property type="term" value="F:metal ion binding"/>
    <property type="evidence" value="ECO:0007669"/>
    <property type="project" value="UniProtKB-KW"/>
</dbReference>
<dbReference type="InterPro" id="IPR005738">
    <property type="entry name" value="TopoIII"/>
</dbReference>
<evidence type="ECO:0000256" key="3">
    <source>
        <dbReference type="ARBA" id="ARBA00012891"/>
    </source>
</evidence>
<dbReference type="CDD" id="cd00186">
    <property type="entry name" value="TOP1Ac"/>
    <property type="match status" value="1"/>
</dbReference>
<comment type="caution">
    <text evidence="15">The sequence shown here is derived from an EMBL/GenBank/DDBJ whole genome shotgun (WGS) entry which is preliminary data.</text>
</comment>
<dbReference type="Gene3D" id="1.10.290.10">
    <property type="entry name" value="Topoisomerase I, domain 4"/>
    <property type="match status" value="1"/>
</dbReference>
<dbReference type="PROSITE" id="PS00396">
    <property type="entry name" value="TOPO_IA_1"/>
    <property type="match status" value="1"/>
</dbReference>
<dbReference type="Gene3D" id="1.10.460.10">
    <property type="entry name" value="Topoisomerase I, domain 2"/>
    <property type="match status" value="1"/>
</dbReference>
<keyword evidence="4" id="KW-0479">Metal-binding</keyword>
<dbReference type="Pfam" id="PF01131">
    <property type="entry name" value="Topoisom_bac"/>
    <property type="match status" value="1"/>
</dbReference>
<evidence type="ECO:0000256" key="1">
    <source>
        <dbReference type="ARBA" id="ARBA00000213"/>
    </source>
</evidence>
<gene>
    <name evidence="15" type="ORF">FD01_GL001974</name>
</gene>
<evidence type="ECO:0000313" key="16">
    <source>
        <dbReference type="Proteomes" id="UP000051790"/>
    </source>
</evidence>
<dbReference type="InterPro" id="IPR023406">
    <property type="entry name" value="Topo_IA_AS"/>
</dbReference>
<dbReference type="AlphaFoldDB" id="A0A0R1RF85"/>
<dbReference type="PRINTS" id="PR00417">
    <property type="entry name" value="PRTPISMRASEI"/>
</dbReference>
<dbReference type="InterPro" id="IPR013824">
    <property type="entry name" value="Topo_IA_cen_sub1"/>
</dbReference>
<dbReference type="InterPro" id="IPR006171">
    <property type="entry name" value="TOPRIM_dom"/>
</dbReference>
<dbReference type="SMART" id="SM00436">
    <property type="entry name" value="TOP1Bc"/>
    <property type="match status" value="1"/>
</dbReference>
<dbReference type="PROSITE" id="PS50880">
    <property type="entry name" value="TOPRIM"/>
    <property type="match status" value="1"/>
</dbReference>
<keyword evidence="8 15" id="KW-0413">Isomerase</keyword>
<comment type="catalytic activity">
    <reaction evidence="1">
        <text>ATP-independent breakage of single-stranded DNA, followed by passage and rejoining.</text>
        <dbReference type="EC" id="5.6.2.1"/>
    </reaction>
</comment>
<comment type="similarity">
    <text evidence="2">Belongs to the type IA topoisomerase family.</text>
</comment>
<reference evidence="15 16" key="1">
    <citation type="journal article" date="2015" name="Genome Announc.">
        <title>Expanding the biotechnology potential of lactobacilli through comparative genomics of 213 strains and associated genera.</title>
        <authorList>
            <person name="Sun Z."/>
            <person name="Harris H.M."/>
            <person name="McCann A."/>
            <person name="Guo C."/>
            <person name="Argimon S."/>
            <person name="Zhang W."/>
            <person name="Yang X."/>
            <person name="Jeffery I.B."/>
            <person name="Cooney J.C."/>
            <person name="Kagawa T.F."/>
            <person name="Liu W."/>
            <person name="Song Y."/>
            <person name="Salvetti E."/>
            <person name="Wrobel A."/>
            <person name="Rasinkangas P."/>
            <person name="Parkhill J."/>
            <person name="Rea M.C."/>
            <person name="O'Sullivan O."/>
            <person name="Ritari J."/>
            <person name="Douillard F.P."/>
            <person name="Paul Ross R."/>
            <person name="Yang R."/>
            <person name="Briner A.E."/>
            <person name="Felis G.E."/>
            <person name="de Vos W.M."/>
            <person name="Barrangou R."/>
            <person name="Klaenhammer T.R."/>
            <person name="Caufield P.W."/>
            <person name="Cui Y."/>
            <person name="Zhang H."/>
            <person name="O'Toole P.W."/>
        </authorList>
    </citation>
    <scope>NUCLEOTIDE SEQUENCE [LARGE SCALE GENOMIC DNA]</scope>
    <source>
        <strain evidence="15 16">DSM 13343</strain>
    </source>
</reference>
<evidence type="ECO:0000256" key="6">
    <source>
        <dbReference type="ARBA" id="ARBA00023029"/>
    </source>
</evidence>
<evidence type="ECO:0000256" key="2">
    <source>
        <dbReference type="ARBA" id="ARBA00009446"/>
    </source>
</evidence>
<evidence type="ECO:0000256" key="11">
    <source>
        <dbReference type="ARBA" id="ARBA00032235"/>
    </source>
</evidence>
<dbReference type="GO" id="GO:0006281">
    <property type="term" value="P:DNA repair"/>
    <property type="evidence" value="ECO:0007669"/>
    <property type="project" value="TreeGrafter"/>
</dbReference>
<dbReference type="GO" id="GO:0043597">
    <property type="term" value="C:cytoplasmic replication fork"/>
    <property type="evidence" value="ECO:0007669"/>
    <property type="project" value="TreeGrafter"/>
</dbReference>
<dbReference type="InterPro" id="IPR003601">
    <property type="entry name" value="Topo_IA_2"/>
</dbReference>
<dbReference type="SMART" id="SM00493">
    <property type="entry name" value="TOPRIM"/>
    <property type="match status" value="1"/>
</dbReference>
<dbReference type="EC" id="5.6.2.1" evidence="3"/>
<evidence type="ECO:0000256" key="4">
    <source>
        <dbReference type="ARBA" id="ARBA00022723"/>
    </source>
</evidence>
<keyword evidence="16" id="KW-1185">Reference proteome</keyword>
<keyword evidence="6" id="KW-0799">Topoisomerase</keyword>
<dbReference type="InterPro" id="IPR013826">
    <property type="entry name" value="Topo_IA_cen_sub3"/>
</dbReference>
<dbReference type="InterPro" id="IPR034144">
    <property type="entry name" value="TOPRIM_TopoIII"/>
</dbReference>
<feature type="domain" description="Toprim" evidence="13">
    <location>
        <begin position="1"/>
        <end position="134"/>
    </location>
</feature>
<dbReference type="GO" id="GO:0006310">
    <property type="term" value="P:DNA recombination"/>
    <property type="evidence" value="ECO:0007669"/>
    <property type="project" value="TreeGrafter"/>
</dbReference>
<dbReference type="SUPFAM" id="SSF56712">
    <property type="entry name" value="Prokaryotic type I DNA topoisomerase"/>
    <property type="match status" value="1"/>
</dbReference>
<name>A0A0R1RF85_9LACO</name>
<organism evidence="15 16">
    <name type="scientific">Lacticaseibacillus manihotivorans DSM 13343 = JCM 12514</name>
    <dbReference type="NCBI Taxonomy" id="1423769"/>
    <lineage>
        <taxon>Bacteria</taxon>
        <taxon>Bacillati</taxon>
        <taxon>Bacillota</taxon>
        <taxon>Bacilli</taxon>
        <taxon>Lactobacillales</taxon>
        <taxon>Lactobacillaceae</taxon>
        <taxon>Lacticaseibacillus</taxon>
    </lineage>
</organism>
<sequence>MQLVLAEKPSVGAELARVLKADQKHAGYFEGNGYIVTWSLGHLLTLKMPEQYHKEWAEWTFNTLPMIPETLEITPLKETRKQLAVVKSLAKRQDIKVGIIATDAGREGELVARYIFDYLKFNQPLKRLWISSQTDAAIKDGFAHLRPATDFENLHQAALARAEADWLVGLNVSRALTVKYHDSLSAGRVQTPTLAFVAAQEAKINQFKPQTYYQLSVKTPLGNASLDRQFSDQHQAQVEADTLSKQQLTVTAVKAKHETVQPPLPFDLNELQQVANQQYGFSPKQTLNTLQRLYEREKLVTYPRTDSRYLTTDLKATMGARLAAMGRFSKTAAQLAKRGTAPDYVYNDAKVGDHYGLIPTEEMVDPSRLEPDELKIYRLIAMRFIDLFKPAYRADVLTYTLKAGDQTLTVKTTSVIEPGFKDVEKSTAEALPVGAKLSGKFIVKSHQTNPPARLNEATLLGKMDHFGLGTPATRADIIDKLQSAGSMEKRGRELLVTTKGHALLKLVNPDLVTPDLTARWEAQLQAIEKGQTTRKAFMGDIKDATKRLVLEVKQSTVKYDDPNLTMKKCPECGSRLREKATKMGVKLICSNPECHYSRFRDPKLSNHRCANCHKKMVILTGNNGDYFKCQNCGNTEQMSAAKGKKGRVNKRETQRLMKQYSKQAEPEEESPLALALKAAMKHQD</sequence>
<dbReference type="InterPro" id="IPR023405">
    <property type="entry name" value="Topo_IA_core_domain"/>
</dbReference>